<dbReference type="SUPFAM" id="SSF57850">
    <property type="entry name" value="RING/U-box"/>
    <property type="match status" value="1"/>
</dbReference>
<dbReference type="GO" id="GO:2000051">
    <property type="term" value="P:negative regulation of non-canonical Wnt signaling pathway"/>
    <property type="evidence" value="ECO:0007669"/>
    <property type="project" value="TreeGrafter"/>
</dbReference>
<evidence type="ECO:0000256" key="3">
    <source>
        <dbReference type="ARBA" id="ARBA00022833"/>
    </source>
</evidence>
<keyword evidence="3" id="KW-0862">Zinc</keyword>
<dbReference type="PANTHER" id="PTHR22605">
    <property type="entry name" value="RZ-TYPE DOMAIN-CONTAINING PROTEIN"/>
    <property type="match status" value="1"/>
</dbReference>
<reference evidence="6" key="1">
    <citation type="submission" date="2006-01" db="EMBL/GenBank/DDBJ databases">
        <authorList>
            <person name="Lindblad-Toh K."/>
            <person name="Mauceli E."/>
            <person name="Grabherr M."/>
            <person name="Chang J.L."/>
            <person name="Lander E.S."/>
        </authorList>
    </citation>
    <scope>NUCLEOTIDE SEQUENCE [LARGE SCALE GENOMIC DNA]</scope>
</reference>
<dbReference type="GO" id="GO:0006511">
    <property type="term" value="P:ubiquitin-dependent protein catabolic process"/>
    <property type="evidence" value="ECO:0007669"/>
    <property type="project" value="TreeGrafter"/>
</dbReference>
<protein>
    <recommendedName>
        <fullName evidence="5">RING-type domain-containing protein</fullName>
    </recommendedName>
</protein>
<proteinExistence type="predicted"/>
<dbReference type="InterPro" id="IPR001841">
    <property type="entry name" value="Znf_RING"/>
</dbReference>
<evidence type="ECO:0000256" key="1">
    <source>
        <dbReference type="ARBA" id="ARBA00022723"/>
    </source>
</evidence>
<dbReference type="InterPro" id="IPR013083">
    <property type="entry name" value="Znf_RING/FYVE/PHD"/>
</dbReference>
<dbReference type="GO" id="GO:0005730">
    <property type="term" value="C:nucleolus"/>
    <property type="evidence" value="ECO:0007669"/>
    <property type="project" value="TreeGrafter"/>
</dbReference>
<dbReference type="GO" id="GO:0016887">
    <property type="term" value="F:ATP hydrolysis activity"/>
    <property type="evidence" value="ECO:0007669"/>
    <property type="project" value="InterPro"/>
</dbReference>
<dbReference type="Pfam" id="PF13920">
    <property type="entry name" value="zf-C3HC4_3"/>
    <property type="match status" value="1"/>
</dbReference>
<dbReference type="GO" id="GO:0002040">
    <property type="term" value="P:sprouting angiogenesis"/>
    <property type="evidence" value="ECO:0007669"/>
    <property type="project" value="TreeGrafter"/>
</dbReference>
<organism evidence="6">
    <name type="scientific">Gasterosteus aculeatus</name>
    <name type="common">Three-spined stickleback</name>
    <dbReference type="NCBI Taxonomy" id="69293"/>
    <lineage>
        <taxon>Eukaryota</taxon>
        <taxon>Metazoa</taxon>
        <taxon>Chordata</taxon>
        <taxon>Craniata</taxon>
        <taxon>Vertebrata</taxon>
        <taxon>Euteleostomi</taxon>
        <taxon>Actinopterygii</taxon>
        <taxon>Neopterygii</taxon>
        <taxon>Teleostei</taxon>
        <taxon>Neoteleostei</taxon>
        <taxon>Acanthomorphata</taxon>
        <taxon>Eupercaria</taxon>
        <taxon>Perciformes</taxon>
        <taxon>Cottioidei</taxon>
        <taxon>Gasterosteales</taxon>
        <taxon>Gasterosteidae</taxon>
        <taxon>Gasterosteus</taxon>
    </lineage>
</organism>
<feature type="domain" description="RING-type" evidence="5">
    <location>
        <begin position="438"/>
        <end position="476"/>
    </location>
</feature>
<evidence type="ECO:0000256" key="2">
    <source>
        <dbReference type="ARBA" id="ARBA00022771"/>
    </source>
</evidence>
<dbReference type="Bgee" id="ENSGACG00000011165">
    <property type="expression patterns" value="Expressed in intestinal epithelial cell and 11 other cell types or tissues"/>
</dbReference>
<dbReference type="PROSITE" id="PS50089">
    <property type="entry name" value="ZF_RING_2"/>
    <property type="match status" value="1"/>
</dbReference>
<sequence length="636" mass="73423">TQRVEILLTLLSDNDEVKGEFLQTVKRHLHLLLATRESKAFSSTKNNWVIKEASNIDALQEGGTFRHTLWKRVRAAVVPLLAQLLSVIDRDQNLDLLLDGNCGEFVKRLWLDIFGNEKLLDIPHLTLDQNSETRTILVQNYIAQDRNVTCSMPFSWRIKDYLEELWVHAFQHEGHTQGEFDELFWKTPLGRYITKADEETQREFFQRYLQDFIAMTMNVTCPEDLQLLCGALNCCVSELRLQLDAADTALSLPWVHAAYHKFKNRLQNLSRMICIEPQVTQDLISNHHTRGGVELVLDTYAAFACVEYLEPRLLDTNVQRQAWLRQVKKLQVPIELICSEDSVRHYGERSKVIARRVQAGWNRIFTLSLFVEHMLLDIEHVEEKLAPLVLKHTKLLCQLLEKNSDLKTKESFEEVIGLLKTCKDAAIECIFRFGLPICSVCMGDPQNPLCLPCEHVYCVACIKQWLVPGQMFCPLCIHPIDEDFLMVPSDTIRIHIQQHAQFRKQCNAFFIDLVSTVCFKDNSPPCSAVILHLLSFLMVEANTVPILRGKRHILTKVLSPFDDSVDKNPVVRSVVLKLLLKYSFDEVKDYLQQHLVAVEQSNILEQTDKTELYSLYMNCLEDSMFERLHFRPADVS</sequence>
<reference evidence="6" key="2">
    <citation type="submission" date="2024-04" db="UniProtKB">
        <authorList>
            <consortium name="Ensembl"/>
        </authorList>
    </citation>
    <scope>IDENTIFICATION</scope>
</reference>
<dbReference type="AlphaFoldDB" id="G3PB13"/>
<dbReference type="GO" id="GO:0016020">
    <property type="term" value="C:membrane"/>
    <property type="evidence" value="ECO:0007669"/>
    <property type="project" value="TreeGrafter"/>
</dbReference>
<dbReference type="GO" id="GO:0005829">
    <property type="term" value="C:cytosol"/>
    <property type="evidence" value="ECO:0007669"/>
    <property type="project" value="TreeGrafter"/>
</dbReference>
<dbReference type="GO" id="GO:0004842">
    <property type="term" value="F:ubiquitin-protein transferase activity"/>
    <property type="evidence" value="ECO:0007669"/>
    <property type="project" value="InterPro"/>
</dbReference>
<dbReference type="InterPro" id="IPR031248">
    <property type="entry name" value="RNF213"/>
</dbReference>
<keyword evidence="1" id="KW-0479">Metal-binding</keyword>
<dbReference type="Ensembl" id="ENSGACT00000014815.1">
    <property type="protein sequence ID" value="ENSGACP00000014787.1"/>
    <property type="gene ID" value="ENSGACG00000011165.1"/>
</dbReference>
<dbReference type="PANTHER" id="PTHR22605:SF18">
    <property type="entry name" value="E3 UBIQUITIN-PROTEIN LIGASE RNF213-ALPHA"/>
    <property type="match status" value="1"/>
</dbReference>
<dbReference type="PROSITE" id="PS00518">
    <property type="entry name" value="ZF_RING_1"/>
    <property type="match status" value="1"/>
</dbReference>
<evidence type="ECO:0000313" key="6">
    <source>
        <dbReference type="Ensembl" id="ENSGACP00000014787.1"/>
    </source>
</evidence>
<accession>G3PB13</accession>
<dbReference type="GO" id="GO:0008270">
    <property type="term" value="F:zinc ion binding"/>
    <property type="evidence" value="ECO:0007669"/>
    <property type="project" value="UniProtKB-KW"/>
</dbReference>
<dbReference type="InterPro" id="IPR017907">
    <property type="entry name" value="Znf_RING_CS"/>
</dbReference>
<dbReference type="Gene3D" id="3.30.40.10">
    <property type="entry name" value="Zinc/RING finger domain, C3HC4 (zinc finger)"/>
    <property type="match status" value="1"/>
</dbReference>
<name>G3PB13_GASAC</name>
<dbReference type="SMART" id="SM00184">
    <property type="entry name" value="RING"/>
    <property type="match status" value="1"/>
</dbReference>
<keyword evidence="2 4" id="KW-0863">Zinc-finger</keyword>
<evidence type="ECO:0000256" key="4">
    <source>
        <dbReference type="PROSITE-ProRule" id="PRU00175"/>
    </source>
</evidence>
<evidence type="ECO:0000259" key="5">
    <source>
        <dbReference type="PROSITE" id="PS50089"/>
    </source>
</evidence>